<sequence>MGAVPEVLGGRIRRGAPAAAQRSMIASAVLPRRGDMTSRPATCTQHFRLGPGPEGARRRDGAGEALSDGRAATSVTMATSEWIQFFRDAGIPPGPAVSYAVTFVDNRIHKHMLLDLTKELMHELGITLVGDVIAILKHAKVAYRQEMCRAATEALTPPSAPPELRRCANSAAGRMIANSLSRDPTSISITVPNHSSPPVPPKLRRVAADAAVLNPRIRHSPAAPALQRTSVFDRLGAETELSKPAVGVFGRLGSAPPTSPPPSPEEDNGRPLPYAGVLKKPPPPPRDPPPAVRPPHSPHPLRGSAAPPRPPGLPRQQQPKGETPPGGGGAAASGLGGSQSAHGRRRGGQRVPQAGEEGAVTSSLGAVTSSFSAATSSLGGGAPSFGAVMSSLGALMASPGVT</sequence>
<proteinExistence type="predicted"/>
<keyword evidence="1" id="KW-1017">Isopeptide bond</keyword>
<dbReference type="CDD" id="cd09531">
    <property type="entry name" value="SAM_CS047"/>
    <property type="match status" value="1"/>
</dbReference>
<dbReference type="Proteomes" id="UP000000539">
    <property type="component" value="Chromosome 38"/>
</dbReference>
<feature type="compositionally biased region" description="Pro residues" evidence="4">
    <location>
        <begin position="280"/>
        <end position="298"/>
    </location>
</feature>
<dbReference type="FunFam" id="1.10.150.50:FF:000041">
    <property type="entry name" value="Chromosome 19 C19orf47 homolog"/>
    <property type="match status" value="1"/>
</dbReference>
<dbReference type="Ensembl" id="ENSGALT00010019992.1">
    <property type="protein sequence ID" value="ENSGALP00010011540.1"/>
    <property type="gene ID" value="ENSGALG00010008352.1"/>
</dbReference>
<dbReference type="OrthoDB" id="10067653at2759"/>
<gene>
    <name evidence="5" type="primary">LOC101748353</name>
</gene>
<evidence type="ECO:0000313" key="6">
    <source>
        <dbReference type="Proteomes" id="UP000000539"/>
    </source>
</evidence>
<protein>
    <recommendedName>
        <fullName evidence="7">DUF5577 domain-containing protein</fullName>
    </recommendedName>
</protein>
<dbReference type="GO" id="GO:0005634">
    <property type="term" value="C:nucleus"/>
    <property type="evidence" value="ECO:0000318"/>
    <property type="project" value="GO_Central"/>
</dbReference>
<dbReference type="PANTHER" id="PTHR21359">
    <property type="entry name" value="DUF5577 DOMAIN-CONTAINING PROTEIN"/>
    <property type="match status" value="1"/>
</dbReference>
<evidence type="ECO:0000256" key="3">
    <source>
        <dbReference type="ARBA" id="ARBA00022843"/>
    </source>
</evidence>
<dbReference type="Gene3D" id="1.10.150.50">
    <property type="entry name" value="Transcription Factor, Ets-1"/>
    <property type="match status" value="1"/>
</dbReference>
<dbReference type="InterPro" id="IPR040772">
    <property type="entry name" value="C19orf47_SAM"/>
</dbReference>
<dbReference type="AlphaFoldDB" id="A0A8V0Y694"/>
<dbReference type="PANTHER" id="PTHR21359:SF1">
    <property type="entry name" value="DUF5577 DOMAIN-CONTAINING PROTEIN"/>
    <property type="match status" value="1"/>
</dbReference>
<feature type="region of interest" description="Disordered" evidence="4">
    <location>
        <begin position="49"/>
        <end position="70"/>
    </location>
</feature>
<reference evidence="5" key="1">
    <citation type="submission" date="2020-11" db="EMBL/GenBank/DDBJ databases">
        <title>Gallus gallus (Chicken) genome, bGalGal1, GRCg7b, maternal haplotype autosomes + Z &amp; W.</title>
        <authorList>
            <person name="Warren W."/>
            <person name="Formenti G."/>
            <person name="Fedrigo O."/>
            <person name="Haase B."/>
            <person name="Mountcastle J."/>
            <person name="Balacco J."/>
            <person name="Tracey A."/>
            <person name="Schneider V."/>
            <person name="Okimoto R."/>
            <person name="Cheng H."/>
            <person name="Hawken R."/>
            <person name="Howe K."/>
            <person name="Jarvis E.D."/>
        </authorList>
    </citation>
    <scope>NUCLEOTIDE SEQUENCE [LARGE SCALE GENOMIC DNA]</scope>
    <source>
        <strain evidence="5">Broiler</strain>
    </source>
</reference>
<feature type="compositionally biased region" description="Gly residues" evidence="4">
    <location>
        <begin position="324"/>
        <end position="337"/>
    </location>
</feature>
<dbReference type="InterPro" id="IPR039161">
    <property type="entry name" value="C19orf47-like"/>
</dbReference>
<evidence type="ECO:0000313" key="5">
    <source>
        <dbReference type="Ensembl" id="ENSGALP00010011540.1"/>
    </source>
</evidence>
<evidence type="ECO:0000256" key="1">
    <source>
        <dbReference type="ARBA" id="ARBA00022499"/>
    </source>
</evidence>
<keyword evidence="2" id="KW-0597">Phosphoprotein</keyword>
<reference evidence="5" key="3">
    <citation type="submission" date="2025-09" db="UniProtKB">
        <authorList>
            <consortium name="Ensembl"/>
        </authorList>
    </citation>
    <scope>IDENTIFICATION</scope>
    <source>
        <strain evidence="5">broiler</strain>
    </source>
</reference>
<evidence type="ECO:0008006" key="7">
    <source>
        <dbReference type="Google" id="ProtNLM"/>
    </source>
</evidence>
<name>A0A8V0Y694_CHICK</name>
<evidence type="ECO:0000256" key="4">
    <source>
        <dbReference type="SAM" id="MobiDB-lite"/>
    </source>
</evidence>
<accession>A0A8V0Y694</accession>
<keyword evidence="3" id="KW-0832">Ubl conjugation</keyword>
<evidence type="ECO:0000256" key="2">
    <source>
        <dbReference type="ARBA" id="ARBA00022553"/>
    </source>
</evidence>
<dbReference type="Pfam" id="PF18017">
    <property type="entry name" value="SAM_4"/>
    <property type="match status" value="1"/>
</dbReference>
<keyword evidence="6" id="KW-1185">Reference proteome</keyword>
<dbReference type="InterPro" id="IPR013761">
    <property type="entry name" value="SAM/pointed_sf"/>
</dbReference>
<dbReference type="GeneTree" id="ENSGT00390000005773"/>
<organism evidence="5 6">
    <name type="scientific">Gallus gallus</name>
    <name type="common">Chicken</name>
    <dbReference type="NCBI Taxonomy" id="9031"/>
    <lineage>
        <taxon>Eukaryota</taxon>
        <taxon>Metazoa</taxon>
        <taxon>Chordata</taxon>
        <taxon>Craniata</taxon>
        <taxon>Vertebrata</taxon>
        <taxon>Euteleostomi</taxon>
        <taxon>Archelosauria</taxon>
        <taxon>Archosauria</taxon>
        <taxon>Dinosauria</taxon>
        <taxon>Saurischia</taxon>
        <taxon>Theropoda</taxon>
        <taxon>Coelurosauria</taxon>
        <taxon>Aves</taxon>
        <taxon>Neognathae</taxon>
        <taxon>Galloanserae</taxon>
        <taxon>Galliformes</taxon>
        <taxon>Phasianidae</taxon>
        <taxon>Phasianinae</taxon>
        <taxon>Gallus</taxon>
    </lineage>
</organism>
<reference evidence="5" key="2">
    <citation type="submission" date="2025-08" db="UniProtKB">
        <authorList>
            <consortium name="Ensembl"/>
        </authorList>
    </citation>
    <scope>IDENTIFICATION</scope>
    <source>
        <strain evidence="5">broiler</strain>
    </source>
</reference>
<dbReference type="SUPFAM" id="SSF47769">
    <property type="entry name" value="SAM/Pointed domain"/>
    <property type="match status" value="1"/>
</dbReference>
<feature type="region of interest" description="Disordered" evidence="4">
    <location>
        <begin position="247"/>
        <end position="361"/>
    </location>
</feature>